<reference evidence="1" key="1">
    <citation type="submission" date="2015-06" db="EMBL/GenBank/DDBJ databases">
        <authorList>
            <person name="Nguyen H."/>
        </authorList>
    </citation>
    <scope>NUCLEOTIDE SEQUENCE</scope>
    <source>
        <strain evidence="1">DAOM 180753</strain>
    </source>
</reference>
<evidence type="ECO:0000313" key="1">
    <source>
        <dbReference type="EMBL" id="KAJ9486652.1"/>
    </source>
</evidence>
<accession>A0AAI9TFY4</accession>
<evidence type="ECO:0000313" key="2">
    <source>
        <dbReference type="Proteomes" id="UP001227192"/>
    </source>
</evidence>
<name>A0AAI9TFY4_PENTH</name>
<dbReference type="Proteomes" id="UP001227192">
    <property type="component" value="Unassembled WGS sequence"/>
</dbReference>
<comment type="caution">
    <text evidence="1">The sequence shown here is derived from an EMBL/GenBank/DDBJ whole genome shotgun (WGS) entry which is preliminary data.</text>
</comment>
<sequence>MSARTQAKSKLISRGPLDPNEARWARMIKTTYTDPLGVERTWESAERTVRLIPPCYVLIPLCCTLLVYARGICINTRRRYPSDTPAGLPRGPPT</sequence>
<organism evidence="1 2">
    <name type="scientific">Penicillium thymicola</name>
    <dbReference type="NCBI Taxonomy" id="293382"/>
    <lineage>
        <taxon>Eukaryota</taxon>
        <taxon>Fungi</taxon>
        <taxon>Dikarya</taxon>
        <taxon>Ascomycota</taxon>
        <taxon>Pezizomycotina</taxon>
        <taxon>Eurotiomycetes</taxon>
        <taxon>Eurotiomycetidae</taxon>
        <taxon>Eurotiales</taxon>
        <taxon>Aspergillaceae</taxon>
        <taxon>Penicillium</taxon>
    </lineage>
</organism>
<protein>
    <submittedName>
        <fullName evidence="1">Uncharacterized protein</fullName>
    </submittedName>
</protein>
<dbReference type="EMBL" id="LACB01000198">
    <property type="protein sequence ID" value="KAJ9486652.1"/>
    <property type="molecule type" value="Genomic_DNA"/>
</dbReference>
<keyword evidence="2" id="KW-1185">Reference proteome</keyword>
<dbReference type="AlphaFoldDB" id="A0AAI9TFY4"/>
<reference evidence="1" key="2">
    <citation type="journal article" date="2016" name="Fungal Biol.">
        <title>Ochratoxin A production by Penicillium thymicola.</title>
        <authorList>
            <person name="Nguyen H.D.T."/>
            <person name="McMullin D.R."/>
            <person name="Ponomareva E."/>
            <person name="Riley R."/>
            <person name="Pomraning K.R."/>
            <person name="Baker S.E."/>
            <person name="Seifert K.A."/>
        </authorList>
    </citation>
    <scope>NUCLEOTIDE SEQUENCE</scope>
    <source>
        <strain evidence="1">DAOM 180753</strain>
    </source>
</reference>
<gene>
    <name evidence="1" type="ORF">VN97_g6679</name>
</gene>
<proteinExistence type="predicted"/>